<reference evidence="3" key="1">
    <citation type="journal article" date="2020" name="Stud. Mycol.">
        <title>101 Dothideomycetes genomes: a test case for predicting lifestyles and emergence of pathogens.</title>
        <authorList>
            <person name="Haridas S."/>
            <person name="Albert R."/>
            <person name="Binder M."/>
            <person name="Bloem J."/>
            <person name="Labutti K."/>
            <person name="Salamov A."/>
            <person name="Andreopoulos B."/>
            <person name="Baker S."/>
            <person name="Barry K."/>
            <person name="Bills G."/>
            <person name="Bluhm B."/>
            <person name="Cannon C."/>
            <person name="Castanera R."/>
            <person name="Culley D."/>
            <person name="Daum C."/>
            <person name="Ezra D."/>
            <person name="Gonzalez J."/>
            <person name="Henrissat B."/>
            <person name="Kuo A."/>
            <person name="Liang C."/>
            <person name="Lipzen A."/>
            <person name="Lutzoni F."/>
            <person name="Magnuson J."/>
            <person name="Mondo S."/>
            <person name="Nolan M."/>
            <person name="Ohm R."/>
            <person name="Pangilinan J."/>
            <person name="Park H.-J."/>
            <person name="Ramirez L."/>
            <person name="Alfaro M."/>
            <person name="Sun H."/>
            <person name="Tritt A."/>
            <person name="Yoshinaga Y."/>
            <person name="Zwiers L.-H."/>
            <person name="Turgeon B."/>
            <person name="Goodwin S."/>
            <person name="Spatafora J."/>
            <person name="Crous P."/>
            <person name="Grigoriev I."/>
        </authorList>
    </citation>
    <scope>NUCLEOTIDE SEQUENCE</scope>
    <source>
        <strain evidence="3">CBS 122367</strain>
    </source>
</reference>
<dbReference type="Gene3D" id="3.90.1200.10">
    <property type="match status" value="1"/>
</dbReference>
<dbReference type="InterPro" id="IPR011009">
    <property type="entry name" value="Kinase-like_dom_sf"/>
</dbReference>
<dbReference type="InterPro" id="IPR016477">
    <property type="entry name" value="Fructo-/Ketosamine-3-kinase"/>
</dbReference>
<proteinExistence type="predicted"/>
<comment type="catalytic activity">
    <reaction evidence="2">
        <text>N(6)-D-ribulosyl-L-lysyl-[protein] + ATP = N(6)-(3-O-phospho-D-ribulosyl)-L-lysyl-[protein] + ADP + H(+)</text>
        <dbReference type="Rhea" id="RHEA:48432"/>
        <dbReference type="Rhea" id="RHEA-COMP:12103"/>
        <dbReference type="Rhea" id="RHEA-COMP:12104"/>
        <dbReference type="ChEBI" id="CHEBI:15378"/>
        <dbReference type="ChEBI" id="CHEBI:30616"/>
        <dbReference type="ChEBI" id="CHEBI:90418"/>
        <dbReference type="ChEBI" id="CHEBI:90420"/>
        <dbReference type="ChEBI" id="CHEBI:456216"/>
        <dbReference type="EC" id="2.7.1.172"/>
    </reaction>
    <physiologicalReaction direction="left-to-right" evidence="2">
        <dbReference type="Rhea" id="RHEA:48433"/>
    </physiologicalReaction>
</comment>
<dbReference type="Proteomes" id="UP000799291">
    <property type="component" value="Unassembled WGS sequence"/>
</dbReference>
<protein>
    <recommendedName>
        <fullName evidence="1">protein-ribulosamine 3-kinase</fullName>
        <ecNumber evidence="1">2.7.1.172</ecNumber>
    </recommendedName>
</protein>
<sequence>MFNKTNFRVTVPNIRDQIPTSENGAAMAKGEYEATKTLRNVVPDNVPKPVAHGTLASNSSKAFFLAEYHDMSDDLPDTGELVFVIAKIHAITSPTGNSDSILRRFREILRLIIRVMRHMLSTEREIQGPDEEMDELAEKLLTKVMPRLIRTMETGENKIKPVLLHAHLWHGNVGIETKTGARMLYDSASFYGHNEYDFGMWRRPRYRFDRTHMRKYHEISAPVEDEDDRNALYALRNDLLTSITCPANKKMRQLATEEMRRLVVKSPDGYEGYE</sequence>
<dbReference type="GO" id="GO:0102193">
    <property type="term" value="F:protein-ribulosamine 3-kinase activity"/>
    <property type="evidence" value="ECO:0007669"/>
    <property type="project" value="UniProtKB-EC"/>
</dbReference>
<dbReference type="Pfam" id="PF03881">
    <property type="entry name" value="Fructosamin_kin"/>
    <property type="match status" value="1"/>
</dbReference>
<gene>
    <name evidence="3" type="ORF">K458DRAFT_487708</name>
</gene>
<keyword evidence="4" id="KW-1185">Reference proteome</keyword>
<organism evidence="3 4">
    <name type="scientific">Lentithecium fluviatile CBS 122367</name>
    <dbReference type="NCBI Taxonomy" id="1168545"/>
    <lineage>
        <taxon>Eukaryota</taxon>
        <taxon>Fungi</taxon>
        <taxon>Dikarya</taxon>
        <taxon>Ascomycota</taxon>
        <taxon>Pezizomycotina</taxon>
        <taxon>Dothideomycetes</taxon>
        <taxon>Pleosporomycetidae</taxon>
        <taxon>Pleosporales</taxon>
        <taxon>Massarineae</taxon>
        <taxon>Lentitheciaceae</taxon>
        <taxon>Lentithecium</taxon>
    </lineage>
</organism>
<evidence type="ECO:0000313" key="4">
    <source>
        <dbReference type="Proteomes" id="UP000799291"/>
    </source>
</evidence>
<dbReference type="SUPFAM" id="SSF56112">
    <property type="entry name" value="Protein kinase-like (PK-like)"/>
    <property type="match status" value="1"/>
</dbReference>
<evidence type="ECO:0000256" key="1">
    <source>
        <dbReference type="ARBA" id="ARBA00011961"/>
    </source>
</evidence>
<evidence type="ECO:0000256" key="2">
    <source>
        <dbReference type="ARBA" id="ARBA00048655"/>
    </source>
</evidence>
<name>A0A6G1IZ77_9PLEO</name>
<dbReference type="EMBL" id="MU005583">
    <property type="protein sequence ID" value="KAF2683552.1"/>
    <property type="molecule type" value="Genomic_DNA"/>
</dbReference>
<dbReference type="PANTHER" id="PTHR12149:SF8">
    <property type="entry name" value="PROTEIN-RIBULOSAMINE 3-KINASE"/>
    <property type="match status" value="1"/>
</dbReference>
<dbReference type="OrthoDB" id="3673861at2759"/>
<evidence type="ECO:0000313" key="3">
    <source>
        <dbReference type="EMBL" id="KAF2683552.1"/>
    </source>
</evidence>
<dbReference type="EC" id="2.7.1.172" evidence="1"/>
<dbReference type="PANTHER" id="PTHR12149">
    <property type="entry name" value="FRUCTOSAMINE 3 KINASE-RELATED PROTEIN"/>
    <property type="match status" value="1"/>
</dbReference>
<dbReference type="AlphaFoldDB" id="A0A6G1IZ77"/>
<accession>A0A6G1IZ77</accession>